<evidence type="ECO:0000313" key="7">
    <source>
        <dbReference type="Proteomes" id="UP000289326"/>
    </source>
</evidence>
<dbReference type="InterPro" id="IPR016160">
    <property type="entry name" value="Ald_DH_CS_CYS"/>
</dbReference>
<dbReference type="RefSeq" id="WP_130429639.1">
    <property type="nucleotide sequence ID" value="NZ_CP034841.1"/>
</dbReference>
<feature type="domain" description="Aldehyde dehydrogenase" evidence="5">
    <location>
        <begin position="24"/>
        <end position="416"/>
    </location>
</feature>
<dbReference type="SUPFAM" id="SSF53720">
    <property type="entry name" value="ALDH-like"/>
    <property type="match status" value="1"/>
</dbReference>
<protein>
    <recommendedName>
        <fullName evidence="3">Aldehyde dehydrogenase</fullName>
    </recommendedName>
</protein>
<dbReference type="AlphaFoldDB" id="A0A4V0ZAI9"/>
<dbReference type="GO" id="GO:0005737">
    <property type="term" value="C:cytoplasm"/>
    <property type="evidence" value="ECO:0007669"/>
    <property type="project" value="TreeGrafter"/>
</dbReference>
<dbReference type="GO" id="GO:0006081">
    <property type="term" value="P:aldehyde metabolic process"/>
    <property type="evidence" value="ECO:0007669"/>
    <property type="project" value="InterPro"/>
</dbReference>
<evidence type="ECO:0000256" key="1">
    <source>
        <dbReference type="ARBA" id="ARBA00009986"/>
    </source>
</evidence>
<dbReference type="Pfam" id="PF00171">
    <property type="entry name" value="Aldedh"/>
    <property type="match status" value="1"/>
</dbReference>
<keyword evidence="7" id="KW-1185">Reference proteome</keyword>
<evidence type="ECO:0000256" key="3">
    <source>
        <dbReference type="PIRNR" id="PIRNR036492"/>
    </source>
</evidence>
<comment type="similarity">
    <text evidence="1 3">Belongs to the aldehyde dehydrogenase family.</text>
</comment>
<keyword evidence="2 3" id="KW-0560">Oxidoreductase</keyword>
<dbReference type="InterPro" id="IPR016161">
    <property type="entry name" value="Ald_DH/histidinol_DH"/>
</dbReference>
<organism evidence="6 7">
    <name type="scientific">Mycoplasmopsis phocirhinis</name>
    <dbReference type="NCBI Taxonomy" id="142650"/>
    <lineage>
        <taxon>Bacteria</taxon>
        <taxon>Bacillati</taxon>
        <taxon>Mycoplasmatota</taxon>
        <taxon>Mycoplasmoidales</taxon>
        <taxon>Metamycoplasmataceae</taxon>
        <taxon>Mycoplasmopsis</taxon>
    </lineage>
</organism>
<dbReference type="InterPro" id="IPR012394">
    <property type="entry name" value="Aldehyde_DH_NAD(P)"/>
</dbReference>
<name>A0A4V0ZAI9_9BACT</name>
<dbReference type="PANTHER" id="PTHR43570">
    <property type="entry name" value="ALDEHYDE DEHYDROGENASE"/>
    <property type="match status" value="1"/>
</dbReference>
<evidence type="ECO:0000313" key="6">
    <source>
        <dbReference type="EMBL" id="QBF34862.1"/>
    </source>
</evidence>
<dbReference type="Proteomes" id="UP000289326">
    <property type="component" value="Chromosome"/>
</dbReference>
<reference evidence="6 7" key="1">
    <citation type="submission" date="2019-01" db="EMBL/GenBank/DDBJ databases">
        <title>Complete sequence and annotation of the Mycoplasma phocirhinis strain 852T genome.</title>
        <authorList>
            <person name="Frasca S.Jr."/>
            <person name="Kutish G.F."/>
            <person name="Castellanos Gell J."/>
            <person name="Michaels D.L."/>
            <person name="Brown D.R."/>
        </authorList>
    </citation>
    <scope>NUCLEOTIDE SEQUENCE [LARGE SCALE GENOMIC DNA]</scope>
    <source>
        <strain evidence="6 7">852</strain>
    </source>
</reference>
<dbReference type="Gene3D" id="3.40.605.10">
    <property type="entry name" value="Aldehyde Dehydrogenase, Chain A, domain 1"/>
    <property type="match status" value="1"/>
</dbReference>
<feature type="active site" evidence="4">
    <location>
        <position position="245"/>
    </location>
</feature>
<feature type="active site" evidence="4">
    <location>
        <position position="211"/>
    </location>
</feature>
<dbReference type="KEGG" id="mphi:EG856_02985"/>
<accession>A0A4V0ZAI9</accession>
<evidence type="ECO:0000256" key="4">
    <source>
        <dbReference type="PIRSR" id="PIRSR036492-1"/>
    </source>
</evidence>
<dbReference type="Gene3D" id="3.40.309.10">
    <property type="entry name" value="Aldehyde Dehydrogenase, Chain A, domain 2"/>
    <property type="match status" value="1"/>
</dbReference>
<gene>
    <name evidence="6" type="ORF">EG856_02985</name>
</gene>
<dbReference type="InterPro" id="IPR016162">
    <property type="entry name" value="Ald_DH_N"/>
</dbReference>
<dbReference type="EMBL" id="CP034841">
    <property type="protein sequence ID" value="QBF34862.1"/>
    <property type="molecule type" value="Genomic_DNA"/>
</dbReference>
<dbReference type="PROSITE" id="PS00070">
    <property type="entry name" value="ALDEHYDE_DEHYDR_CYS"/>
    <property type="match status" value="1"/>
</dbReference>
<dbReference type="InterPro" id="IPR016163">
    <property type="entry name" value="Ald_DH_C"/>
</dbReference>
<dbReference type="PANTHER" id="PTHR43570:SF16">
    <property type="entry name" value="ALDEHYDE DEHYDROGENASE TYPE III, ISOFORM Q"/>
    <property type="match status" value="1"/>
</dbReference>
<proteinExistence type="inferred from homology"/>
<dbReference type="InterPro" id="IPR015590">
    <property type="entry name" value="Aldehyde_DH_dom"/>
</dbReference>
<evidence type="ECO:0000259" key="5">
    <source>
        <dbReference type="Pfam" id="PF00171"/>
    </source>
</evidence>
<dbReference type="GO" id="GO:0004029">
    <property type="term" value="F:aldehyde dehydrogenase (NAD+) activity"/>
    <property type="evidence" value="ECO:0007669"/>
    <property type="project" value="TreeGrafter"/>
</dbReference>
<sequence length="449" mass="51453">MLSIELKQYLRLKQLSIEQPFIDYKQRIWLLKKLLFLVQTNEKRIINALNLDLNKHENEAYFSEIGLILRELKYTIKNLKKWIKPKKVKTPFLLFAGSSKIIQQAKGLCLIISPWNYPFYLTMMPLISAIAAGNRVMIKTSEISKNSTLLLIELLNNHLNKDIVYVIEPNIENITTLMQQRFDFVFFTGSEKVGTLVTQQVAKFHTPITLELGGKCPVIICDDVNLEHSASKIMAAKLINSGQTCIAPDYVVVPKGFADKFIDYCNQYVETHLSDLNEFPKMISPQHFRRVLNLIPKNINVEYFESVQKIYPKAFFSNWESQIMQDEIFGPLLPVIEYDDFGQVVKQISIKSQPLSTYIFTKNKQKIDYLSKYIKTGGIVINDLLVQLISHNLPFGGVGSSGNGRTHGYAGFLGFSNSISSYKRMNFSTKLSEHPYTNSKLKLIKKLIK</sequence>
<evidence type="ECO:0000256" key="2">
    <source>
        <dbReference type="ARBA" id="ARBA00023002"/>
    </source>
</evidence>
<dbReference type="PIRSF" id="PIRSF036492">
    <property type="entry name" value="ALDH"/>
    <property type="match status" value="1"/>
</dbReference>
<dbReference type="OrthoDB" id="9762913at2"/>